<evidence type="ECO:0000256" key="7">
    <source>
        <dbReference type="ARBA" id="ARBA00022692"/>
    </source>
</evidence>
<dbReference type="GO" id="GO:0016746">
    <property type="term" value="F:acyltransferase activity"/>
    <property type="evidence" value="ECO:0007669"/>
    <property type="project" value="UniProtKB-KW"/>
</dbReference>
<keyword evidence="5 13" id="KW-1003">Cell membrane</keyword>
<evidence type="ECO:0000313" key="15">
    <source>
        <dbReference type="EMBL" id="KDB53265.1"/>
    </source>
</evidence>
<evidence type="ECO:0000256" key="11">
    <source>
        <dbReference type="ARBA" id="ARBA00023315"/>
    </source>
</evidence>
<comment type="similarity">
    <text evidence="3 13">Belongs to the membrane-bound acyltransferase family.</text>
</comment>
<evidence type="ECO:0000256" key="13">
    <source>
        <dbReference type="PIRNR" id="PIRNR016636"/>
    </source>
</evidence>
<keyword evidence="7 14" id="KW-0812">Transmembrane</keyword>
<feature type="transmembrane region" description="Helical" evidence="14">
    <location>
        <begin position="112"/>
        <end position="135"/>
    </location>
</feature>
<dbReference type="InterPro" id="IPR051085">
    <property type="entry name" value="MB_O-acyltransferase"/>
</dbReference>
<keyword evidence="9 14" id="KW-1133">Transmembrane helix</keyword>
<dbReference type="PANTHER" id="PTHR13285">
    <property type="entry name" value="ACYLTRANSFERASE"/>
    <property type="match status" value="1"/>
</dbReference>
<dbReference type="PANTHER" id="PTHR13285:SF23">
    <property type="entry name" value="TEICHOIC ACID D-ALANYLTRANSFERASE"/>
    <property type="match status" value="1"/>
</dbReference>
<evidence type="ECO:0000256" key="12">
    <source>
        <dbReference type="ARBA" id="ARBA00031030"/>
    </source>
</evidence>
<dbReference type="PIRSF" id="PIRSF500217">
    <property type="entry name" value="AlgI"/>
    <property type="match status" value="1"/>
</dbReference>
<feature type="transmembrane region" description="Helical" evidence="14">
    <location>
        <begin position="368"/>
        <end position="388"/>
    </location>
</feature>
<dbReference type="RefSeq" id="WP_037479197.1">
    <property type="nucleotide sequence ID" value="NZ_AZRA01000027.1"/>
</dbReference>
<evidence type="ECO:0000256" key="8">
    <source>
        <dbReference type="ARBA" id="ARBA00022841"/>
    </source>
</evidence>
<dbReference type="EMBL" id="AZRA01000027">
    <property type="protein sequence ID" value="KDB53265.1"/>
    <property type="molecule type" value="Genomic_DNA"/>
</dbReference>
<dbReference type="Pfam" id="PF03062">
    <property type="entry name" value="MBOAT"/>
    <property type="match status" value="1"/>
</dbReference>
<evidence type="ECO:0000256" key="6">
    <source>
        <dbReference type="ARBA" id="ARBA00022679"/>
    </source>
</evidence>
<dbReference type="eggNOG" id="COG1696">
    <property type="taxonomic scope" value="Bacteria"/>
</dbReference>
<sequence>MLFNSAEFILLFLPVVLVIYHALPHRGQNIFLVLASCVFYASWDWRFLLPLLFTTGVDYQISLKLAESVRRGEPQQVRKRWMQLSIALNLGLLGFFKYANFFAQSAVDAGRLLGLDWSLPVMEIVLPVAISFYTFQAMSYTIDVYRGELHPCDSFWDFFLAVLYFPHLVAGPIQRASTLLPQVIRPRTMQRDVVIEGLHLMLWGYFKKVYIADNLTPWVDAAFRAGATPDTATVVTGVLAFTFQIYCDFSGYTDIARGVARLMGFEFTLNFRLPYFATNPSDFWRRWHISLSSWLADYLYKPLGGNRGSRWMTCRNLMITMLLGGLWHGAAWNFVLWGFYHGLILVLHRLAQPALERIGQRFEAMPSLWLTLRIATMFLMTCYGWLLFRATSLEQIASMTHLLLVPQGGFDWAPLGEVLKLVAPLLLVQWVQWRTGELYFSRLLWGGRLRGAPLRVTGYAVMAYLCLFLGGQPQSFAYFHF</sequence>
<evidence type="ECO:0000256" key="10">
    <source>
        <dbReference type="ARBA" id="ARBA00023136"/>
    </source>
</evidence>
<keyword evidence="16" id="KW-1185">Reference proteome</keyword>
<comment type="pathway">
    <text evidence="2">Glycan biosynthesis; alginate biosynthesis.</text>
</comment>
<name>A0A059KPG8_9BURK</name>
<dbReference type="InterPro" id="IPR028362">
    <property type="entry name" value="AlgI"/>
</dbReference>
<feature type="transmembrane region" description="Helical" evidence="14">
    <location>
        <begin position="81"/>
        <end position="100"/>
    </location>
</feature>
<dbReference type="GO" id="GO:0042121">
    <property type="term" value="P:alginic acid biosynthetic process"/>
    <property type="evidence" value="ECO:0007669"/>
    <property type="project" value="UniProtKB-KW"/>
</dbReference>
<dbReference type="PATRIC" id="fig|1286631.3.peg.1089"/>
<keyword evidence="11 13" id="KW-0012">Acyltransferase</keyword>
<feature type="transmembrane region" description="Helical" evidence="14">
    <location>
        <begin position="6"/>
        <end position="23"/>
    </location>
</feature>
<evidence type="ECO:0000256" key="14">
    <source>
        <dbReference type="SAM" id="Phobius"/>
    </source>
</evidence>
<dbReference type="STRING" id="34103.SAMN05421778_101189"/>
<comment type="caution">
    <text evidence="15">The sequence shown here is derived from an EMBL/GenBank/DDBJ whole genome shotgun (WGS) entry which is preliminary data.</text>
</comment>
<organism evidence="15 16">
    <name type="scientific">Sphaerotilus natans subsp. natans DSM 6575</name>
    <dbReference type="NCBI Taxonomy" id="1286631"/>
    <lineage>
        <taxon>Bacteria</taxon>
        <taxon>Pseudomonadati</taxon>
        <taxon>Pseudomonadota</taxon>
        <taxon>Betaproteobacteria</taxon>
        <taxon>Burkholderiales</taxon>
        <taxon>Sphaerotilaceae</taxon>
        <taxon>Sphaerotilus</taxon>
    </lineage>
</organism>
<dbReference type="GO" id="GO:0005886">
    <property type="term" value="C:plasma membrane"/>
    <property type="evidence" value="ECO:0007669"/>
    <property type="project" value="UniProtKB-SubCell"/>
</dbReference>
<keyword evidence="10 13" id="KW-0472">Membrane</keyword>
<dbReference type="Proteomes" id="UP000026714">
    <property type="component" value="Unassembled WGS sequence"/>
</dbReference>
<evidence type="ECO:0000256" key="1">
    <source>
        <dbReference type="ARBA" id="ARBA00004651"/>
    </source>
</evidence>
<dbReference type="PIRSF" id="PIRSF016636">
    <property type="entry name" value="AlgI_DltB"/>
    <property type="match status" value="1"/>
</dbReference>
<evidence type="ECO:0000313" key="16">
    <source>
        <dbReference type="Proteomes" id="UP000026714"/>
    </source>
</evidence>
<keyword evidence="8" id="KW-0016">Alginate biosynthesis</keyword>
<dbReference type="AlphaFoldDB" id="A0A059KPG8"/>
<reference evidence="15 16" key="1">
    <citation type="journal article" date="2014" name="FEMS Microbiol. Ecol.">
        <title>Sphaerotilus natans encrusted with nanoball-shaped Fe(III) oxide minerals formed by nitrate-reducing mixotrophic Fe(II) oxidation.</title>
        <authorList>
            <person name="Park S."/>
            <person name="Kim D.H."/>
            <person name="Lee J.H."/>
            <person name="Hur H.G."/>
        </authorList>
    </citation>
    <scope>NUCLEOTIDE SEQUENCE [LARGE SCALE GENOMIC DNA]</scope>
    <source>
        <strain evidence="15 16">DSM 6575</strain>
    </source>
</reference>
<evidence type="ECO:0000256" key="4">
    <source>
        <dbReference type="ARBA" id="ARBA00016084"/>
    </source>
</evidence>
<dbReference type="InterPro" id="IPR024194">
    <property type="entry name" value="Ac/AlaTfrase_AlgI/DltB"/>
</dbReference>
<evidence type="ECO:0000256" key="2">
    <source>
        <dbReference type="ARBA" id="ARBA00005182"/>
    </source>
</evidence>
<accession>A0A059KPG8</accession>
<evidence type="ECO:0000256" key="9">
    <source>
        <dbReference type="ARBA" id="ARBA00022989"/>
    </source>
</evidence>
<protein>
    <recommendedName>
        <fullName evidence="4">Probable alginate O-acetylase AlgI</fullName>
    </recommendedName>
    <alternativeName>
        <fullName evidence="12">Alginate biosynthesis protein AlgI</fullName>
    </alternativeName>
</protein>
<proteinExistence type="inferred from homology"/>
<dbReference type="InterPro" id="IPR004299">
    <property type="entry name" value="MBOAT_fam"/>
</dbReference>
<gene>
    <name evidence="15" type="ORF">X805_11010</name>
</gene>
<evidence type="ECO:0000256" key="3">
    <source>
        <dbReference type="ARBA" id="ARBA00010323"/>
    </source>
</evidence>
<evidence type="ECO:0000256" key="5">
    <source>
        <dbReference type="ARBA" id="ARBA00022475"/>
    </source>
</evidence>
<feature type="transmembrane region" description="Helical" evidence="14">
    <location>
        <begin position="317"/>
        <end position="340"/>
    </location>
</feature>
<feature type="transmembrane region" description="Helical" evidence="14">
    <location>
        <begin position="452"/>
        <end position="471"/>
    </location>
</feature>
<keyword evidence="6 13" id="KW-0808">Transferase</keyword>
<comment type="subcellular location">
    <subcellularLocation>
        <location evidence="1">Cell membrane</location>
        <topology evidence="1">Multi-pass membrane protein</topology>
    </subcellularLocation>
</comment>